<dbReference type="KEGG" id="ccai:NAS2_0016"/>
<dbReference type="NCBIfam" id="NF003700">
    <property type="entry name" value="PRK05313.1"/>
    <property type="match status" value="1"/>
</dbReference>
<organism evidence="1 2">
    <name type="scientific">Conexivisphaera calida</name>
    <dbReference type="NCBI Taxonomy" id="1874277"/>
    <lineage>
        <taxon>Archaea</taxon>
        <taxon>Nitrososphaerota</taxon>
        <taxon>Conexivisphaeria</taxon>
        <taxon>Conexivisphaerales</taxon>
        <taxon>Conexivisphaeraceae</taxon>
        <taxon>Conexivisphaera</taxon>
    </lineage>
</organism>
<keyword evidence="2" id="KW-1185">Reference proteome</keyword>
<name>A0A4P2VCE7_9ARCH</name>
<evidence type="ECO:0000313" key="1">
    <source>
        <dbReference type="EMBL" id="BBE41432.1"/>
    </source>
</evidence>
<dbReference type="RefSeq" id="WP_174447779.1">
    <property type="nucleotide sequence ID" value="NZ_AP018732.1"/>
</dbReference>
<reference evidence="1 2" key="1">
    <citation type="journal article" date="2019" name="ISME J.">
        <title>Isolation and characterization of a thermophilic sulfur- and iron-reducing thaumarchaeote from a terrestrial acidic hot spring.</title>
        <authorList>
            <person name="Kato S."/>
            <person name="Itoh T."/>
            <person name="Yuki M."/>
            <person name="Nagamori M."/>
            <person name="Ohnishi M."/>
            <person name="Uematsu K."/>
            <person name="Suzuki K."/>
            <person name="Takashina T."/>
            <person name="Ohkuma M."/>
        </authorList>
    </citation>
    <scope>NUCLEOTIDE SEQUENCE [LARGE SCALE GENOMIC DNA]</scope>
    <source>
        <strain evidence="1 2">NAS-02</strain>
    </source>
</reference>
<proteinExistence type="predicted"/>
<dbReference type="OrthoDB" id="21376at2157"/>
<dbReference type="Gene3D" id="3.20.70.20">
    <property type="match status" value="1"/>
</dbReference>
<dbReference type="SUPFAM" id="SSF51998">
    <property type="entry name" value="PFL-like glycyl radical enzymes"/>
    <property type="match status" value="1"/>
</dbReference>
<accession>A0A4P2VCE7</accession>
<dbReference type="AlphaFoldDB" id="A0A4P2VCE7"/>
<evidence type="ECO:0000313" key="2">
    <source>
        <dbReference type="Proteomes" id="UP000509448"/>
    </source>
</evidence>
<sequence length="462" mass="47052">MSSKISIDEILETVDMIVYRHLNIRAVTLGINVMPAATSDPTNLRRGISAIFRAGASRLAEVVGEISSKYGIEIVNRRVTLTPLSIVASPMIHGAGSGAGSELVSLAREIDGVAADVDVDMVGGYGALVQKGESAADVALEESIPEALAATKRVCSAVNVADSRSGINVDAVLRMGQVISRAAELSPGGRGESCARLMVLANAPDDNPFMAGGFHGLGTRDLVVNVGISGPAVLLAAVRSAEGADITGLAEIIKRVAFKITRVGELVGREVASRIGAEFGAVDISLAPAPAEEESVAKVLEAMGLEKVGLPGTVGAMMILTDSLKKGGAMAASRVGGFSGVMTPVSEDLGMARRAAEGVLNVETLLAMSSVSATGTDMVPVPGDTPPEVLASIILDQMAIGVVTGKPVGVRLLPVPGAVPGDVVDLGGLFGSGVVLDVPRQGAAKLLARRGRVPPPITSLRG</sequence>
<protein>
    <submittedName>
        <fullName evidence="1">Uncharacterized protein</fullName>
    </submittedName>
</protein>
<dbReference type="PANTHER" id="PTHR37560">
    <property type="entry name" value="UPF0210 PROTEIN SPR0218"/>
    <property type="match status" value="1"/>
</dbReference>
<dbReference type="EMBL" id="AP018732">
    <property type="protein sequence ID" value="BBE41432.1"/>
    <property type="molecule type" value="Genomic_DNA"/>
</dbReference>
<gene>
    <name evidence="1" type="ORF">NAS2_0016</name>
</gene>
<dbReference type="GeneID" id="55583830"/>
<dbReference type="InterPro" id="IPR007841">
    <property type="entry name" value="UPF0210"/>
</dbReference>
<dbReference type="Pfam" id="PF05167">
    <property type="entry name" value="DUF711"/>
    <property type="match status" value="1"/>
</dbReference>
<dbReference type="Proteomes" id="UP000509448">
    <property type="component" value="Chromosome"/>
</dbReference>
<dbReference type="PANTHER" id="PTHR37560:SF1">
    <property type="entry name" value="UPF0210 PROTEIN MJ1665"/>
    <property type="match status" value="1"/>
</dbReference>